<feature type="region of interest" description="Disordered" evidence="1">
    <location>
        <begin position="104"/>
        <end position="233"/>
    </location>
</feature>
<keyword evidence="3" id="KW-1185">Reference proteome</keyword>
<evidence type="ECO:0000313" key="3">
    <source>
        <dbReference type="Proteomes" id="UP000800035"/>
    </source>
</evidence>
<gene>
    <name evidence="2" type="ORF">CC80DRAFT_195469</name>
</gene>
<reference evidence="2" key="1">
    <citation type="journal article" date="2020" name="Stud. Mycol.">
        <title>101 Dothideomycetes genomes: a test case for predicting lifestyles and emergence of pathogens.</title>
        <authorList>
            <person name="Haridas S."/>
            <person name="Albert R."/>
            <person name="Binder M."/>
            <person name="Bloem J."/>
            <person name="Labutti K."/>
            <person name="Salamov A."/>
            <person name="Andreopoulos B."/>
            <person name="Baker S."/>
            <person name="Barry K."/>
            <person name="Bills G."/>
            <person name="Bluhm B."/>
            <person name="Cannon C."/>
            <person name="Castanera R."/>
            <person name="Culley D."/>
            <person name="Daum C."/>
            <person name="Ezra D."/>
            <person name="Gonzalez J."/>
            <person name="Henrissat B."/>
            <person name="Kuo A."/>
            <person name="Liang C."/>
            <person name="Lipzen A."/>
            <person name="Lutzoni F."/>
            <person name="Magnuson J."/>
            <person name="Mondo S."/>
            <person name="Nolan M."/>
            <person name="Ohm R."/>
            <person name="Pangilinan J."/>
            <person name="Park H.-J."/>
            <person name="Ramirez L."/>
            <person name="Alfaro M."/>
            <person name="Sun H."/>
            <person name="Tritt A."/>
            <person name="Yoshinaga Y."/>
            <person name="Zwiers L.-H."/>
            <person name="Turgeon B."/>
            <person name="Goodwin S."/>
            <person name="Spatafora J."/>
            <person name="Crous P."/>
            <person name="Grigoriev I."/>
        </authorList>
    </citation>
    <scope>NUCLEOTIDE SEQUENCE</scope>
    <source>
        <strain evidence="2">CBS 675.92</strain>
    </source>
</reference>
<feature type="compositionally biased region" description="Low complexity" evidence="1">
    <location>
        <begin position="169"/>
        <end position="188"/>
    </location>
</feature>
<feature type="compositionally biased region" description="Basic and acidic residues" evidence="1">
    <location>
        <begin position="123"/>
        <end position="135"/>
    </location>
</feature>
<dbReference type="OrthoDB" id="4896456at2759"/>
<protein>
    <submittedName>
        <fullName evidence="2">Uncharacterized protein</fullName>
    </submittedName>
</protein>
<proteinExistence type="predicted"/>
<evidence type="ECO:0000313" key="2">
    <source>
        <dbReference type="EMBL" id="KAF1961639.1"/>
    </source>
</evidence>
<dbReference type="AlphaFoldDB" id="A0A6A5UCH5"/>
<feature type="compositionally biased region" description="Gly residues" evidence="1">
    <location>
        <begin position="223"/>
        <end position="233"/>
    </location>
</feature>
<evidence type="ECO:0000256" key="1">
    <source>
        <dbReference type="SAM" id="MobiDB-lite"/>
    </source>
</evidence>
<dbReference type="Proteomes" id="UP000800035">
    <property type="component" value="Unassembled WGS sequence"/>
</dbReference>
<organism evidence="2 3">
    <name type="scientific">Byssothecium circinans</name>
    <dbReference type="NCBI Taxonomy" id="147558"/>
    <lineage>
        <taxon>Eukaryota</taxon>
        <taxon>Fungi</taxon>
        <taxon>Dikarya</taxon>
        <taxon>Ascomycota</taxon>
        <taxon>Pezizomycotina</taxon>
        <taxon>Dothideomycetes</taxon>
        <taxon>Pleosporomycetidae</taxon>
        <taxon>Pleosporales</taxon>
        <taxon>Massarineae</taxon>
        <taxon>Massarinaceae</taxon>
        <taxon>Byssothecium</taxon>
    </lineage>
</organism>
<sequence length="233" mass="25980">MSWIFGAADVCNRIYGPIPGDIVETQGAHLLTRPSTPLIHDGRAPSNAPNFLASLDSKLRALLLVERIRRHNYGTEVADETVPGFTPDEVKAEYNLRMERVLREISEENRSPTPPTSPEVEEGQNHGEKQVKKSEMIPSPPASEEEKDPLLYAESEQDQRKRRREDPVALPSDALSLELSASDTLASSQTTQPSKRKRTFSDPGSNRTKKVKLRREKQDKCDTGGGGLKHPLY</sequence>
<name>A0A6A5UCH5_9PLEO</name>
<accession>A0A6A5UCH5</accession>
<dbReference type="EMBL" id="ML976980">
    <property type="protein sequence ID" value="KAF1961639.1"/>
    <property type="molecule type" value="Genomic_DNA"/>
</dbReference>